<organism evidence="2 3">
    <name type="scientific">Deinococcus arenicola</name>
    <dbReference type="NCBI Taxonomy" id="2994950"/>
    <lineage>
        <taxon>Bacteria</taxon>
        <taxon>Thermotogati</taxon>
        <taxon>Deinococcota</taxon>
        <taxon>Deinococci</taxon>
        <taxon>Deinococcales</taxon>
        <taxon>Deinococcaceae</taxon>
        <taxon>Deinococcus</taxon>
    </lineage>
</organism>
<keyword evidence="1" id="KW-0472">Membrane</keyword>
<comment type="caution">
    <text evidence="2">The sequence shown here is derived from an EMBL/GenBank/DDBJ whole genome shotgun (WGS) entry which is preliminary data.</text>
</comment>
<gene>
    <name evidence="2" type="ORF">ORD21_17640</name>
</gene>
<dbReference type="EMBL" id="JAPMIV010000061">
    <property type="protein sequence ID" value="MDV6376420.1"/>
    <property type="molecule type" value="Genomic_DNA"/>
</dbReference>
<dbReference type="Proteomes" id="UP001276150">
    <property type="component" value="Unassembled WGS sequence"/>
</dbReference>
<proteinExistence type="predicted"/>
<protein>
    <submittedName>
        <fullName evidence="2">Uncharacterized protein</fullName>
    </submittedName>
</protein>
<name>A0ABU4DVE6_9DEIO</name>
<evidence type="ECO:0000313" key="3">
    <source>
        <dbReference type="Proteomes" id="UP001276150"/>
    </source>
</evidence>
<reference evidence="2 3" key="1">
    <citation type="submission" date="2022-11" db="EMBL/GenBank/DDBJ databases">
        <title>Deinococcus ZS9-10, Low Temperature and Draught-tolerating, UV-resistant Bacteria from Continental Antarctica.</title>
        <authorList>
            <person name="Cheng L."/>
        </authorList>
    </citation>
    <scope>NUCLEOTIDE SEQUENCE [LARGE SCALE GENOMIC DNA]</scope>
    <source>
        <strain evidence="2 3">ZS9-10</strain>
    </source>
</reference>
<evidence type="ECO:0000256" key="1">
    <source>
        <dbReference type="SAM" id="Phobius"/>
    </source>
</evidence>
<sequence>MTIQQSIDWASPDGQVLAERVYRQMQNKVMWWPLLALGLVSIIGVVWVVYYRNAIFLALAAALGLFMWWNARRSLQQVLTTARNSGVTQFQLNQDTGVLHIINAHGTYQLPLTKLGQTTRYHGALSVRYGEGGTMMIPDGPVRTALER</sequence>
<keyword evidence="1" id="KW-0812">Transmembrane</keyword>
<feature type="transmembrane region" description="Helical" evidence="1">
    <location>
        <begin position="54"/>
        <end position="71"/>
    </location>
</feature>
<keyword evidence="3" id="KW-1185">Reference proteome</keyword>
<keyword evidence="1" id="KW-1133">Transmembrane helix</keyword>
<dbReference type="RefSeq" id="WP_317641772.1">
    <property type="nucleotide sequence ID" value="NZ_JAPMIV010000061.1"/>
</dbReference>
<feature type="transmembrane region" description="Helical" evidence="1">
    <location>
        <begin position="29"/>
        <end position="48"/>
    </location>
</feature>
<accession>A0ABU4DVE6</accession>
<evidence type="ECO:0000313" key="2">
    <source>
        <dbReference type="EMBL" id="MDV6376420.1"/>
    </source>
</evidence>